<keyword evidence="3" id="KW-0472">Membrane</keyword>
<dbReference type="InterPro" id="IPR036573">
    <property type="entry name" value="CBM_sf_5/12"/>
</dbReference>
<evidence type="ECO:0000256" key="2">
    <source>
        <dbReference type="SAM" id="MobiDB-lite"/>
    </source>
</evidence>
<dbReference type="SUPFAM" id="SSF51055">
    <property type="entry name" value="Carbohydrate binding domain"/>
    <property type="match status" value="1"/>
</dbReference>
<keyword evidence="3" id="KW-0812">Transmembrane</keyword>
<dbReference type="InterPro" id="IPR003610">
    <property type="entry name" value="CBM5/12"/>
</dbReference>
<dbReference type="EMBL" id="JADFUA010000013">
    <property type="protein sequence ID" value="MBE9610791.1"/>
    <property type="molecule type" value="Genomic_DNA"/>
</dbReference>
<comment type="caution">
    <text evidence="5">The sequence shown here is derived from an EMBL/GenBank/DDBJ whole genome shotgun (WGS) entry which is preliminary data.</text>
</comment>
<reference evidence="5 6" key="1">
    <citation type="submission" date="2020-10" db="EMBL/GenBank/DDBJ databases">
        <title>The genome sequence of Chitinilyticum litopenaei 4Y14.</title>
        <authorList>
            <person name="Liu Y."/>
        </authorList>
    </citation>
    <scope>NUCLEOTIDE SEQUENCE [LARGE SCALE GENOMIC DNA]</scope>
    <source>
        <strain evidence="5 6">4Y14</strain>
    </source>
</reference>
<dbReference type="SMART" id="SM00495">
    <property type="entry name" value="ChtBD3"/>
    <property type="match status" value="1"/>
</dbReference>
<dbReference type="Pfam" id="PF07963">
    <property type="entry name" value="N_methyl"/>
    <property type="match status" value="1"/>
</dbReference>
<dbReference type="Gene3D" id="2.10.10.20">
    <property type="entry name" value="Carbohydrate-binding module superfamily 5/12"/>
    <property type="match status" value="1"/>
</dbReference>
<accession>A0A8J7FUF2</accession>
<feature type="domain" description="Chitin-binding type-3" evidence="4">
    <location>
        <begin position="150"/>
        <end position="194"/>
    </location>
</feature>
<organism evidence="5 6">
    <name type="scientific">Chitinilyticum piscinae</name>
    <dbReference type="NCBI Taxonomy" id="2866724"/>
    <lineage>
        <taxon>Bacteria</taxon>
        <taxon>Pseudomonadati</taxon>
        <taxon>Pseudomonadota</taxon>
        <taxon>Betaproteobacteria</taxon>
        <taxon>Neisseriales</taxon>
        <taxon>Chitinibacteraceae</taxon>
        <taxon>Chitinilyticum</taxon>
    </lineage>
</organism>
<keyword evidence="3" id="KW-1133">Transmembrane helix</keyword>
<dbReference type="InterPro" id="IPR012902">
    <property type="entry name" value="N_methyl_site"/>
</dbReference>
<keyword evidence="6" id="KW-1185">Reference proteome</keyword>
<dbReference type="RefSeq" id="WP_194117338.1">
    <property type="nucleotide sequence ID" value="NZ_JADFUA010000013.1"/>
</dbReference>
<dbReference type="GO" id="GO:0004553">
    <property type="term" value="F:hydrolase activity, hydrolyzing O-glycosyl compounds"/>
    <property type="evidence" value="ECO:0007669"/>
    <property type="project" value="InterPro"/>
</dbReference>
<dbReference type="GO" id="GO:0005975">
    <property type="term" value="P:carbohydrate metabolic process"/>
    <property type="evidence" value="ECO:0007669"/>
    <property type="project" value="InterPro"/>
</dbReference>
<dbReference type="GO" id="GO:0030246">
    <property type="term" value="F:carbohydrate binding"/>
    <property type="evidence" value="ECO:0007669"/>
    <property type="project" value="InterPro"/>
</dbReference>
<dbReference type="NCBIfam" id="TIGR02532">
    <property type="entry name" value="IV_pilin_GFxxxE"/>
    <property type="match status" value="1"/>
</dbReference>
<proteinExistence type="predicted"/>
<evidence type="ECO:0000313" key="5">
    <source>
        <dbReference type="EMBL" id="MBE9610791.1"/>
    </source>
</evidence>
<name>A0A8J7FUF2_9NEIS</name>
<evidence type="ECO:0000313" key="6">
    <source>
        <dbReference type="Proteomes" id="UP000604481"/>
    </source>
</evidence>
<protein>
    <submittedName>
        <fullName evidence="5">Prepilin-type N-terminal cleavage/methylation domain-containing protein</fullName>
    </submittedName>
</protein>
<dbReference type="GO" id="GO:0005576">
    <property type="term" value="C:extracellular region"/>
    <property type="evidence" value="ECO:0007669"/>
    <property type="project" value="InterPro"/>
</dbReference>
<evidence type="ECO:0000256" key="3">
    <source>
        <dbReference type="SAM" id="Phobius"/>
    </source>
</evidence>
<feature type="region of interest" description="Disordered" evidence="2">
    <location>
        <begin position="126"/>
        <end position="148"/>
    </location>
</feature>
<dbReference type="Proteomes" id="UP000604481">
    <property type="component" value="Unassembled WGS sequence"/>
</dbReference>
<gene>
    <name evidence="5" type="ORF">INR99_15735</name>
</gene>
<dbReference type="AlphaFoldDB" id="A0A8J7FUF2"/>
<keyword evidence="1" id="KW-0378">Hydrolase</keyword>
<evidence type="ECO:0000259" key="4">
    <source>
        <dbReference type="SMART" id="SM00495"/>
    </source>
</evidence>
<sequence>MRPLRSQHGISLIEVMIAVAILAVGLLVLSRFTGTLYRDVAFSADRSRAQNMAQQKIDELRATGASTTTSGSDGAADCSTGSFRRYWTVSTPGTPPGVKSISMNVCWTDSRGNAQTLAVSTYIATSSSTTTPAPSSTPTATPAATPTPSYPAWQANTAYPQGTVVSYNGSNYRADYAIPASYTSPDAWNWWSKI</sequence>
<feature type="transmembrane region" description="Helical" evidence="3">
    <location>
        <begin position="12"/>
        <end position="32"/>
    </location>
</feature>
<evidence type="ECO:0000256" key="1">
    <source>
        <dbReference type="ARBA" id="ARBA00022801"/>
    </source>
</evidence>